<dbReference type="PANTHER" id="PTHR34107:SF4">
    <property type="entry name" value="SLL1222 PROTEIN"/>
    <property type="match status" value="1"/>
</dbReference>
<organism evidence="2">
    <name type="scientific">uncultured Rubrobacteraceae bacterium</name>
    <dbReference type="NCBI Taxonomy" id="349277"/>
    <lineage>
        <taxon>Bacteria</taxon>
        <taxon>Bacillati</taxon>
        <taxon>Actinomycetota</taxon>
        <taxon>Rubrobacteria</taxon>
        <taxon>Rubrobacterales</taxon>
        <taxon>Rubrobacteraceae</taxon>
        <taxon>environmental samples</taxon>
    </lineage>
</organism>
<dbReference type="Pfam" id="PF05685">
    <property type="entry name" value="Uma2"/>
    <property type="match status" value="1"/>
</dbReference>
<dbReference type="SUPFAM" id="SSF52980">
    <property type="entry name" value="Restriction endonuclease-like"/>
    <property type="match status" value="1"/>
</dbReference>
<name>A0A6J4NTQ3_9ACTN</name>
<dbReference type="EMBL" id="CADCUV010000031">
    <property type="protein sequence ID" value="CAA9391398.1"/>
    <property type="molecule type" value="Genomic_DNA"/>
</dbReference>
<accession>A0A6J4NTQ3</accession>
<dbReference type="InterPro" id="IPR008538">
    <property type="entry name" value="Uma2"/>
</dbReference>
<dbReference type="InterPro" id="IPR011335">
    <property type="entry name" value="Restrct_endonuc-II-like"/>
</dbReference>
<feature type="domain" description="Putative restriction endonuclease" evidence="1">
    <location>
        <begin position="10"/>
        <end position="178"/>
    </location>
</feature>
<evidence type="ECO:0000313" key="2">
    <source>
        <dbReference type="EMBL" id="CAA9391398.1"/>
    </source>
</evidence>
<dbReference type="PANTHER" id="PTHR34107">
    <property type="entry name" value="SLL0198 PROTEIN-RELATED"/>
    <property type="match status" value="1"/>
</dbReference>
<protein>
    <recommendedName>
        <fullName evidence="1">Putative restriction endonuclease domain-containing protein</fullName>
    </recommendedName>
</protein>
<dbReference type="Gene3D" id="3.90.1570.10">
    <property type="entry name" value="tt1808, chain A"/>
    <property type="match status" value="1"/>
</dbReference>
<sequence length="183" mass="19891">MHPRAKSTIEDLYRVPDNGKAELIDGEIVRMSPTGGIPGRTSGEIYIALRDYERSGGDGYAFPDNVGFVVDLPRRGSFSPDAAFHTGPLQGGKFMNGAPIFAVEVRSDGDYGARAEREMAEKRADYFAAGTLVVWDVDVLRELVVRVYRAEDPDTPAVYRGGDVAEAEPALPGWSIPVDDLLS</sequence>
<dbReference type="InterPro" id="IPR012296">
    <property type="entry name" value="Nuclease_put_TT1808"/>
</dbReference>
<dbReference type="CDD" id="cd06260">
    <property type="entry name" value="DUF820-like"/>
    <property type="match status" value="1"/>
</dbReference>
<evidence type="ECO:0000259" key="1">
    <source>
        <dbReference type="Pfam" id="PF05685"/>
    </source>
</evidence>
<gene>
    <name evidence="2" type="ORF">AVDCRST_MAG22-649</name>
</gene>
<reference evidence="2" key="1">
    <citation type="submission" date="2020-02" db="EMBL/GenBank/DDBJ databases">
        <authorList>
            <person name="Meier V. D."/>
        </authorList>
    </citation>
    <scope>NUCLEOTIDE SEQUENCE</scope>
    <source>
        <strain evidence="2">AVDCRST_MAG22</strain>
    </source>
</reference>
<dbReference type="AlphaFoldDB" id="A0A6J4NTQ3"/>
<proteinExistence type="predicted"/>